<dbReference type="EMBL" id="JAVDVQ010000001">
    <property type="protein sequence ID" value="MDR7081027.1"/>
    <property type="molecule type" value="Genomic_DNA"/>
</dbReference>
<organism evidence="3 4">
    <name type="scientific">Arthrobacter ginsengisoli</name>
    <dbReference type="NCBI Taxonomy" id="1356565"/>
    <lineage>
        <taxon>Bacteria</taxon>
        <taxon>Bacillati</taxon>
        <taxon>Actinomycetota</taxon>
        <taxon>Actinomycetes</taxon>
        <taxon>Micrococcales</taxon>
        <taxon>Micrococcaceae</taxon>
        <taxon>Arthrobacter</taxon>
    </lineage>
</organism>
<evidence type="ECO:0000256" key="2">
    <source>
        <dbReference type="SAM" id="Phobius"/>
    </source>
</evidence>
<evidence type="ECO:0000256" key="1">
    <source>
        <dbReference type="SAM" id="MobiDB-lite"/>
    </source>
</evidence>
<evidence type="ECO:0000313" key="4">
    <source>
        <dbReference type="Proteomes" id="UP001252243"/>
    </source>
</evidence>
<comment type="caution">
    <text evidence="3">The sequence shown here is derived from an EMBL/GenBank/DDBJ whole genome shotgun (WGS) entry which is preliminary data.</text>
</comment>
<feature type="transmembrane region" description="Helical" evidence="2">
    <location>
        <begin position="377"/>
        <end position="401"/>
    </location>
</feature>
<name>A0ABU1U769_9MICC</name>
<dbReference type="RefSeq" id="WP_310049885.1">
    <property type="nucleotide sequence ID" value="NZ_JAVDVQ010000001.1"/>
</dbReference>
<evidence type="ECO:0000313" key="3">
    <source>
        <dbReference type="EMBL" id="MDR7081027.1"/>
    </source>
</evidence>
<sequence length="530" mass="58407">MSDPAAFQPSLQMYSDPDFVEDLLIDPGVSLKFGQKDVWSYPVPAKPGDSAQGRNRLATSRLVRTKLRKLYQPAHNRFYLVVVEVFCDRPGLPRAGGHDDLEVSFVLRRRSVSVAGRRPLLRTLARNLIIEKAEAEGLKPEALVGDCDVADFLWADDSARNDFIARNTHLFGAIDFKIQVEKWLQSKAGTRWADDEDAARDPRPDETEQEFPMWRIPPREGDCAAVASRSLWFGVVPTFSSDHWTRTIPSGSRKEATVTEPKLDDHGLYQLACCVRQKPVGGREHCPRPEFWSAPSETFRLASMMDPEGTENRTTTVVLPDFRRLAASLGGPARPGGLRVVTPPRSQLVFSPFDGPPKPGKGSIGAGGGVCTFAIELLFIVAFFLFSLFLPIVVLAFQLWWMLALRFCFPPAIAFDALKTFLETKPITHADFTPALAATLNASLGTDLSGLDKAEASEGWNKKLPPDVAKDRAFTEALVDAARPAAEPAPDKPVYESSPPDPLCEIDAADLRLLNRGQNVPAPGLPVRLR</sequence>
<dbReference type="Proteomes" id="UP001252243">
    <property type="component" value="Unassembled WGS sequence"/>
</dbReference>
<gene>
    <name evidence="3" type="ORF">J2X01_000296</name>
</gene>
<accession>A0ABU1U769</accession>
<keyword evidence="2" id="KW-0472">Membrane</keyword>
<reference evidence="3 4" key="1">
    <citation type="submission" date="2023-07" db="EMBL/GenBank/DDBJ databases">
        <title>Sorghum-associated microbial communities from plants grown in Nebraska, USA.</title>
        <authorList>
            <person name="Schachtman D."/>
        </authorList>
    </citation>
    <scope>NUCLEOTIDE SEQUENCE [LARGE SCALE GENOMIC DNA]</scope>
    <source>
        <strain evidence="3 4">BE167</strain>
    </source>
</reference>
<protein>
    <submittedName>
        <fullName evidence="3">Uncharacterized protein</fullName>
    </submittedName>
</protein>
<keyword evidence="4" id="KW-1185">Reference proteome</keyword>
<keyword evidence="2" id="KW-1133">Transmembrane helix</keyword>
<keyword evidence="2" id="KW-0812">Transmembrane</keyword>
<proteinExistence type="predicted"/>
<feature type="region of interest" description="Disordered" evidence="1">
    <location>
        <begin position="483"/>
        <end position="503"/>
    </location>
</feature>